<keyword evidence="4" id="KW-1185">Reference proteome</keyword>
<comment type="similarity">
    <text evidence="1">Belongs to the flavoredoxin family.</text>
</comment>
<dbReference type="AlphaFoldDB" id="A0A810Q8T0"/>
<dbReference type="PANTHER" id="PTHR43567:SF5">
    <property type="entry name" value="HYPOTHETICAL CYTOSOLIC PROTEIN"/>
    <property type="match status" value="1"/>
</dbReference>
<dbReference type="KEGG" id="vcop:MM50RIKEN_24300"/>
<proteinExistence type="inferred from homology"/>
<dbReference type="InterPro" id="IPR052174">
    <property type="entry name" value="Flavoredoxin"/>
</dbReference>
<accession>A0A810Q8T0</accession>
<dbReference type="SUPFAM" id="SSF50475">
    <property type="entry name" value="FMN-binding split barrel"/>
    <property type="match status" value="1"/>
</dbReference>
<dbReference type="PANTHER" id="PTHR43567">
    <property type="entry name" value="FLAVOREDOXIN-RELATED-RELATED"/>
    <property type="match status" value="1"/>
</dbReference>
<dbReference type="GO" id="GO:0016646">
    <property type="term" value="F:oxidoreductase activity, acting on the CH-NH group of donors, NAD or NADP as acceptor"/>
    <property type="evidence" value="ECO:0007669"/>
    <property type="project" value="UniProtKB-ARBA"/>
</dbReference>
<sequence length="178" mass="19901">MEGFKAKEYKIFELFDKQWAIVTAGSMAHYNSCTVSWGSLGNIWGHAGHSCPIVTVYVHPARYTSEFLRDSDIFTVSFYPESCRKALSYIGSHSGRDGDKIAAAGLTPVTMGQGVTFREANLTFLCKKLYQHQFSKDDLAPEIQAYYAAAPQVYPDFQGGWQPHIVFVGEITAVRDDR</sequence>
<feature type="domain" description="Flavin reductase like" evidence="2">
    <location>
        <begin position="17"/>
        <end position="175"/>
    </location>
</feature>
<protein>
    <submittedName>
        <fullName evidence="3">Flavin reductase</fullName>
    </submittedName>
</protein>
<dbReference type="InterPro" id="IPR002563">
    <property type="entry name" value="Flavin_Rdtase-like_dom"/>
</dbReference>
<dbReference type="GO" id="GO:0010181">
    <property type="term" value="F:FMN binding"/>
    <property type="evidence" value="ECO:0007669"/>
    <property type="project" value="InterPro"/>
</dbReference>
<evidence type="ECO:0000256" key="1">
    <source>
        <dbReference type="ARBA" id="ARBA00038054"/>
    </source>
</evidence>
<evidence type="ECO:0000313" key="3">
    <source>
        <dbReference type="EMBL" id="BCK82667.1"/>
    </source>
</evidence>
<dbReference type="RefSeq" id="WP_213541212.1">
    <property type="nucleotide sequence ID" value="NZ_AP023418.1"/>
</dbReference>
<reference evidence="3" key="1">
    <citation type="submission" date="2020-09" db="EMBL/GenBank/DDBJ databases">
        <title>New species isolated from human feces.</title>
        <authorList>
            <person name="Kitahara M."/>
            <person name="Shigeno Y."/>
            <person name="Shime M."/>
            <person name="Matsumoto Y."/>
            <person name="Nakamura S."/>
            <person name="Motooka D."/>
            <person name="Fukuoka S."/>
            <person name="Nishikawa H."/>
            <person name="Benno Y."/>
        </authorList>
    </citation>
    <scope>NUCLEOTIDE SEQUENCE</scope>
    <source>
        <strain evidence="3">MM50</strain>
    </source>
</reference>
<gene>
    <name evidence="3" type="ORF">MM50RIKEN_24300</name>
</gene>
<name>A0A810Q8T0_9FIRM</name>
<dbReference type="EMBL" id="AP023418">
    <property type="protein sequence ID" value="BCK82667.1"/>
    <property type="molecule type" value="Genomic_DNA"/>
</dbReference>
<dbReference type="Pfam" id="PF01613">
    <property type="entry name" value="Flavin_Reduct"/>
    <property type="match status" value="1"/>
</dbReference>
<dbReference type="Proteomes" id="UP000681035">
    <property type="component" value="Chromosome"/>
</dbReference>
<dbReference type="InterPro" id="IPR012349">
    <property type="entry name" value="Split_barrel_FMN-bd"/>
</dbReference>
<organism evidence="3 4">
    <name type="scientific">Vescimonas coprocola</name>
    <dbReference type="NCBI Taxonomy" id="2714355"/>
    <lineage>
        <taxon>Bacteria</taxon>
        <taxon>Bacillati</taxon>
        <taxon>Bacillota</taxon>
        <taxon>Clostridia</taxon>
        <taxon>Eubacteriales</taxon>
        <taxon>Oscillospiraceae</taxon>
        <taxon>Vescimonas</taxon>
    </lineage>
</organism>
<evidence type="ECO:0000259" key="2">
    <source>
        <dbReference type="Pfam" id="PF01613"/>
    </source>
</evidence>
<evidence type="ECO:0000313" key="4">
    <source>
        <dbReference type="Proteomes" id="UP000681035"/>
    </source>
</evidence>
<dbReference type="Gene3D" id="2.30.110.10">
    <property type="entry name" value="Electron Transport, Fmn-binding Protein, Chain A"/>
    <property type="match status" value="1"/>
</dbReference>